<name>A0AAV4NPH1_CAEEX</name>
<dbReference type="AlphaFoldDB" id="A0AAV4NPH1"/>
<organism evidence="1 2">
    <name type="scientific">Caerostris extrusa</name>
    <name type="common">Bark spider</name>
    <name type="synonym">Caerostris bankana</name>
    <dbReference type="NCBI Taxonomy" id="172846"/>
    <lineage>
        <taxon>Eukaryota</taxon>
        <taxon>Metazoa</taxon>
        <taxon>Ecdysozoa</taxon>
        <taxon>Arthropoda</taxon>
        <taxon>Chelicerata</taxon>
        <taxon>Arachnida</taxon>
        <taxon>Araneae</taxon>
        <taxon>Araneomorphae</taxon>
        <taxon>Entelegynae</taxon>
        <taxon>Araneoidea</taxon>
        <taxon>Araneidae</taxon>
        <taxon>Caerostris</taxon>
    </lineage>
</organism>
<comment type="caution">
    <text evidence="1">The sequence shown here is derived from an EMBL/GenBank/DDBJ whole genome shotgun (WGS) entry which is preliminary data.</text>
</comment>
<sequence length="94" mass="10204">MQEDDNGLLAFINAFWVSLAPQSPFAARLVRGGALNGKTNNPTIATKRSFPTNFNGRDNDLSCCVVPFNSSEDFSLKELALQLEVNAAKVLNDS</sequence>
<accession>A0AAV4NPH1</accession>
<evidence type="ECO:0000313" key="1">
    <source>
        <dbReference type="EMBL" id="GIX86333.1"/>
    </source>
</evidence>
<dbReference type="EMBL" id="BPLR01021131">
    <property type="protein sequence ID" value="GIX86333.1"/>
    <property type="molecule type" value="Genomic_DNA"/>
</dbReference>
<proteinExistence type="predicted"/>
<reference evidence="1 2" key="1">
    <citation type="submission" date="2021-06" db="EMBL/GenBank/DDBJ databases">
        <title>Caerostris extrusa draft genome.</title>
        <authorList>
            <person name="Kono N."/>
            <person name="Arakawa K."/>
        </authorList>
    </citation>
    <scope>NUCLEOTIDE SEQUENCE [LARGE SCALE GENOMIC DNA]</scope>
</reference>
<gene>
    <name evidence="1" type="ORF">CEXT_668041</name>
</gene>
<dbReference type="Proteomes" id="UP001054945">
    <property type="component" value="Unassembled WGS sequence"/>
</dbReference>
<keyword evidence="2" id="KW-1185">Reference proteome</keyword>
<evidence type="ECO:0000313" key="2">
    <source>
        <dbReference type="Proteomes" id="UP001054945"/>
    </source>
</evidence>
<protein>
    <submittedName>
        <fullName evidence="1">Uncharacterized protein</fullName>
    </submittedName>
</protein>